<dbReference type="CDD" id="cd03034">
    <property type="entry name" value="ArsC_ArsC"/>
    <property type="match status" value="1"/>
</dbReference>
<dbReference type="Gene3D" id="3.40.30.10">
    <property type="entry name" value="Glutaredoxin"/>
    <property type="match status" value="1"/>
</dbReference>
<dbReference type="InterPro" id="IPR006659">
    <property type="entry name" value="Arsenate_reductase"/>
</dbReference>
<proteinExistence type="inferred from homology"/>
<dbReference type="Proteomes" id="UP000034444">
    <property type="component" value="Chromosome"/>
</dbReference>
<reference evidence="5" key="2">
    <citation type="journal article" date="2017" name="Stand. Genomic Sci.">
        <title>Complete genome sequence of the sulfur-oxidizing chemolithoautotrophic Sulfurovum lithotrophicum 42BKTT.</title>
        <authorList>
            <person name="Jeon W."/>
            <person name="Priscilla L."/>
            <person name="Park G."/>
            <person name="Lee H."/>
            <person name="Lee N."/>
            <person name="Lee D."/>
            <person name="Kwon H."/>
            <person name="Ahn I."/>
            <person name="Lee C."/>
            <person name="Lee H."/>
            <person name="Ahn J."/>
        </authorList>
    </citation>
    <scope>NUCLEOTIDE SEQUENCE [LARGE SCALE GENOMIC DNA]</scope>
    <source>
        <strain evidence="5">ATCC BAA-797 / 42BKT</strain>
    </source>
</reference>
<evidence type="ECO:0000256" key="2">
    <source>
        <dbReference type="ARBA" id="ARBA00023002"/>
    </source>
</evidence>
<dbReference type="Pfam" id="PF03960">
    <property type="entry name" value="ArsC"/>
    <property type="match status" value="1"/>
</dbReference>
<dbReference type="InterPro" id="IPR036249">
    <property type="entry name" value="Thioredoxin-like_sf"/>
</dbReference>
<dbReference type="PANTHER" id="PTHR30041:SF4">
    <property type="entry name" value="ARSENATE REDUCTASE"/>
    <property type="match status" value="1"/>
</dbReference>
<dbReference type="OrthoDB" id="9790554at2"/>
<protein>
    <submittedName>
        <fullName evidence="4">Arsenate reductase</fullName>
    </submittedName>
</protein>
<accession>A0A7U4M0M7</accession>
<evidence type="ECO:0000256" key="1">
    <source>
        <dbReference type="ARBA" id="ARBA00007198"/>
    </source>
</evidence>
<dbReference type="RefSeq" id="WP_046550791.1">
    <property type="nucleotide sequence ID" value="NZ_CP011308.1"/>
</dbReference>
<reference evidence="4 5" key="1">
    <citation type="submission" date="2015-04" db="EMBL/GenBank/DDBJ databases">
        <title>Complete genome sequence of Sulfurovum lithotrophicum ATCC BAA-797T.</title>
        <authorList>
            <person name="Ahn J."/>
            <person name="Park G."/>
            <person name="Jeon W."/>
            <person name="Jang Y."/>
            <person name="Jang M."/>
            <person name="Lee H."/>
            <person name="Lee H."/>
        </authorList>
    </citation>
    <scope>NUCLEOTIDE SEQUENCE [LARGE SCALE GENOMIC DNA]</scope>
    <source>
        <strain evidence="5">ATCC BAA-797 / 42BKT</strain>
    </source>
</reference>
<gene>
    <name evidence="4" type="ORF">YH65_04330</name>
</gene>
<dbReference type="InterPro" id="IPR006660">
    <property type="entry name" value="Arsenate_reductase-like"/>
</dbReference>
<dbReference type="EMBL" id="CP011308">
    <property type="protein sequence ID" value="AKF24698.1"/>
    <property type="molecule type" value="Genomic_DNA"/>
</dbReference>
<sequence>MESIQEKVTIWHNPRCSKSRNAATLLEEKGIEAEVVKYLETPPTKEEIREVLKMLGISARELMRIKEEIYRELGLKEVEDEEKLIEAMAEYPKLIERPIVIKDGKAAIGRPIEKIVELLNA</sequence>
<name>A0A7U4M0M7_9BACT</name>
<comment type="similarity">
    <text evidence="1 3">Belongs to the ArsC family.</text>
</comment>
<dbReference type="KEGG" id="slh:YH65_04330"/>
<dbReference type="GO" id="GO:0008794">
    <property type="term" value="F:arsenate reductase (glutaredoxin) activity"/>
    <property type="evidence" value="ECO:0007669"/>
    <property type="project" value="InterPro"/>
</dbReference>
<dbReference type="NCBIfam" id="TIGR00014">
    <property type="entry name" value="arsC"/>
    <property type="match status" value="1"/>
</dbReference>
<keyword evidence="2" id="KW-0560">Oxidoreductase</keyword>
<evidence type="ECO:0000256" key="3">
    <source>
        <dbReference type="PROSITE-ProRule" id="PRU01282"/>
    </source>
</evidence>
<keyword evidence="5" id="KW-1185">Reference proteome</keyword>
<dbReference type="PANTHER" id="PTHR30041">
    <property type="entry name" value="ARSENATE REDUCTASE"/>
    <property type="match status" value="1"/>
</dbReference>
<evidence type="ECO:0000313" key="4">
    <source>
        <dbReference type="EMBL" id="AKF24698.1"/>
    </source>
</evidence>
<organism evidence="4 5">
    <name type="scientific">Sulfurovum lithotrophicum</name>
    <dbReference type="NCBI Taxonomy" id="206403"/>
    <lineage>
        <taxon>Bacteria</taxon>
        <taxon>Pseudomonadati</taxon>
        <taxon>Campylobacterota</taxon>
        <taxon>Epsilonproteobacteria</taxon>
        <taxon>Campylobacterales</taxon>
        <taxon>Sulfurovaceae</taxon>
        <taxon>Sulfurovum</taxon>
    </lineage>
</organism>
<dbReference type="AlphaFoldDB" id="A0A7U4M0M7"/>
<evidence type="ECO:0000313" key="5">
    <source>
        <dbReference type="Proteomes" id="UP000034444"/>
    </source>
</evidence>
<dbReference type="PROSITE" id="PS51353">
    <property type="entry name" value="ARSC"/>
    <property type="match status" value="1"/>
</dbReference>
<dbReference type="SUPFAM" id="SSF52833">
    <property type="entry name" value="Thioredoxin-like"/>
    <property type="match status" value="1"/>
</dbReference>